<keyword evidence="5" id="KW-1185">Reference proteome</keyword>
<feature type="signal peptide" evidence="2">
    <location>
        <begin position="1"/>
        <end position="21"/>
    </location>
</feature>
<dbReference type="CDD" id="cd22191">
    <property type="entry name" value="DPBB_RlpA_EXP_N-like"/>
    <property type="match status" value="1"/>
</dbReference>
<dbReference type="InterPro" id="IPR009009">
    <property type="entry name" value="RlpA-like_DPBB"/>
</dbReference>
<evidence type="ECO:0000256" key="1">
    <source>
        <dbReference type="ARBA" id="ARBA00022729"/>
    </source>
</evidence>
<name>A0A9P3HEK7_9FUNG</name>
<reference evidence="4" key="1">
    <citation type="submission" date="2021-11" db="EMBL/GenBank/DDBJ databases">
        <authorList>
            <person name="Herlambang A."/>
            <person name="Guo Y."/>
            <person name="Takashima Y."/>
            <person name="Nishizawa T."/>
        </authorList>
    </citation>
    <scope>NUCLEOTIDE SEQUENCE</scope>
    <source>
        <strain evidence="4">E1425</strain>
    </source>
</reference>
<evidence type="ECO:0000313" key="5">
    <source>
        <dbReference type="Proteomes" id="UP000827284"/>
    </source>
</evidence>
<dbReference type="EMBL" id="BQFW01000010">
    <property type="protein sequence ID" value="GJJ75151.1"/>
    <property type="molecule type" value="Genomic_DNA"/>
</dbReference>
<dbReference type="PANTHER" id="PTHR31836">
    <property type="match status" value="1"/>
</dbReference>
<organism evidence="4 5">
    <name type="scientific">Entomortierella parvispora</name>
    <dbReference type="NCBI Taxonomy" id="205924"/>
    <lineage>
        <taxon>Eukaryota</taxon>
        <taxon>Fungi</taxon>
        <taxon>Fungi incertae sedis</taxon>
        <taxon>Mucoromycota</taxon>
        <taxon>Mortierellomycotina</taxon>
        <taxon>Mortierellomycetes</taxon>
        <taxon>Mortierellales</taxon>
        <taxon>Mortierellaceae</taxon>
        <taxon>Entomortierella</taxon>
    </lineage>
</organism>
<reference evidence="4" key="2">
    <citation type="journal article" date="2022" name="Microbiol. Resour. Announc.">
        <title>Whole-Genome Sequence of Entomortierella parvispora E1425, a Mucoromycotan Fungus Associated with Burkholderiaceae-Related Endosymbiotic Bacteria.</title>
        <authorList>
            <person name="Herlambang A."/>
            <person name="Guo Y."/>
            <person name="Takashima Y."/>
            <person name="Narisawa K."/>
            <person name="Ohta H."/>
            <person name="Nishizawa T."/>
        </authorList>
    </citation>
    <scope>NUCLEOTIDE SEQUENCE</scope>
    <source>
        <strain evidence="4">E1425</strain>
    </source>
</reference>
<feature type="chain" id="PRO_5040114063" description="RlpA-like protein double-psi beta-barrel domain-containing protein" evidence="2">
    <location>
        <begin position="22"/>
        <end position="165"/>
    </location>
</feature>
<dbReference type="AlphaFoldDB" id="A0A9P3HEK7"/>
<evidence type="ECO:0000259" key="3">
    <source>
        <dbReference type="Pfam" id="PF03330"/>
    </source>
</evidence>
<evidence type="ECO:0000313" key="4">
    <source>
        <dbReference type="EMBL" id="GJJ75151.1"/>
    </source>
</evidence>
<dbReference type="OrthoDB" id="623670at2759"/>
<sequence length="165" mass="17490">MTKFTSLLLITTAAIASFSSAAPIVSPTTTVVPTDIPTAVEPTVPEPTIVAFKDNSAFASSVKYTGKATWFTDSYGSCNVNWDGNVEPTVALNAHQMGEQSWGNSACGQKVHITNKANQKTVVARVVDKCPGDECAWGSLDLSPAAFTEIGELDSGILNVEWSYI</sequence>
<proteinExistence type="predicted"/>
<dbReference type="InterPro" id="IPR051477">
    <property type="entry name" value="Expansin_CellWall"/>
</dbReference>
<feature type="domain" description="RlpA-like protein double-psi beta-barrel" evidence="3">
    <location>
        <begin position="112"/>
        <end position="161"/>
    </location>
</feature>
<evidence type="ECO:0000256" key="2">
    <source>
        <dbReference type="SAM" id="SignalP"/>
    </source>
</evidence>
<dbReference type="Pfam" id="PF03330">
    <property type="entry name" value="DPBB_1"/>
    <property type="match status" value="1"/>
</dbReference>
<comment type="caution">
    <text evidence="4">The sequence shown here is derived from an EMBL/GenBank/DDBJ whole genome shotgun (WGS) entry which is preliminary data.</text>
</comment>
<dbReference type="Proteomes" id="UP000827284">
    <property type="component" value="Unassembled WGS sequence"/>
</dbReference>
<keyword evidence="1 2" id="KW-0732">Signal</keyword>
<dbReference type="SUPFAM" id="SSF50685">
    <property type="entry name" value="Barwin-like endoglucanases"/>
    <property type="match status" value="1"/>
</dbReference>
<gene>
    <name evidence="4" type="ORF">EMPS_07509</name>
</gene>
<dbReference type="InterPro" id="IPR036908">
    <property type="entry name" value="RlpA-like_sf"/>
</dbReference>
<accession>A0A9P3HEK7</accession>
<protein>
    <recommendedName>
        <fullName evidence="3">RlpA-like protein double-psi beta-barrel domain-containing protein</fullName>
    </recommendedName>
</protein>
<dbReference type="Gene3D" id="2.40.40.10">
    <property type="entry name" value="RlpA-like domain"/>
    <property type="match status" value="1"/>
</dbReference>
<dbReference type="PANTHER" id="PTHR31836:SF25">
    <property type="entry name" value="RLPA-LIKE PROTEIN DOUBLE-PSI BETA-BARREL DOMAIN-CONTAINING PROTEIN"/>
    <property type="match status" value="1"/>
</dbReference>